<protein>
    <submittedName>
        <fullName evidence="2">Putative transporter</fullName>
    </submittedName>
</protein>
<dbReference type="InterPro" id="IPR001251">
    <property type="entry name" value="CRAL-TRIO_dom"/>
</dbReference>
<dbReference type="SMART" id="SM00516">
    <property type="entry name" value="SEC14"/>
    <property type="match status" value="1"/>
</dbReference>
<evidence type="ECO:0000313" key="2">
    <source>
        <dbReference type="EMBL" id="JAB56127.1"/>
    </source>
</evidence>
<dbReference type="SMART" id="SM01100">
    <property type="entry name" value="CRAL_TRIO_N"/>
    <property type="match status" value="1"/>
</dbReference>
<sequence>MTNIRPLTLELAEKAKNELNEVPSRIESDLTIFKEWIKKQPHLNARMDDQFLLAFLRGCKFSIERAKEKLDNFYTVRSCIPEFFHNRNPNNLELQEVMKLGVNLPLVTPLENDLSKIIFVRMGRHLPEKYQLTDVMKVCYMITDILLVECDNTIISGHHVVVDAQDIKFSILSQVSSSLVKKMTSTIENYPIRTRGMHFINLSTTFEAVFKLFYGFLSEKIKQRVFVYNSFEELHQRIPKKYLPDIYDGDAGSLEDLELYWRKKMIDYQQFFSEDSKYGTNEKKRVGIPKTASSLFGVDGTFRSLEVD</sequence>
<dbReference type="AlphaFoldDB" id="U5EUS0"/>
<dbReference type="InterPro" id="IPR011074">
    <property type="entry name" value="CRAL/TRIO_N_dom"/>
</dbReference>
<reference evidence="2" key="1">
    <citation type="journal article" date="2014" name="Insect Biochem. Mol. Biol.">
        <title>An insight into the sialome of the frog biting fly, Corethrella appendiculata.</title>
        <authorList>
            <person name="Ribeiro J.M.C."/>
            <person name="Chagas A.C."/>
            <person name="Pham V.M."/>
            <person name="Lounibos L.P."/>
            <person name="Calvo E."/>
        </authorList>
    </citation>
    <scope>NUCLEOTIDE SEQUENCE</scope>
    <source>
        <tissue evidence="2">Salivary glands</tissue>
    </source>
</reference>
<dbReference type="PANTHER" id="PTHR10174">
    <property type="entry name" value="ALPHA-TOCOPHEROL TRANSFER PROTEIN-RELATED"/>
    <property type="match status" value="1"/>
</dbReference>
<dbReference type="SUPFAM" id="SSF52087">
    <property type="entry name" value="CRAL/TRIO domain"/>
    <property type="match status" value="1"/>
</dbReference>
<dbReference type="Gene3D" id="1.20.5.1200">
    <property type="entry name" value="Alpha-tocopherol transfer"/>
    <property type="match status" value="1"/>
</dbReference>
<dbReference type="PANTHER" id="PTHR10174:SF216">
    <property type="entry name" value="CRAL-TRIO DOMAIN-CONTAINING PROTEIN-RELATED"/>
    <property type="match status" value="1"/>
</dbReference>
<dbReference type="InterPro" id="IPR036865">
    <property type="entry name" value="CRAL-TRIO_dom_sf"/>
</dbReference>
<dbReference type="Pfam" id="PF00650">
    <property type="entry name" value="CRAL_TRIO"/>
    <property type="match status" value="1"/>
</dbReference>
<dbReference type="SUPFAM" id="SSF46938">
    <property type="entry name" value="CRAL/TRIO N-terminal domain"/>
    <property type="match status" value="1"/>
</dbReference>
<dbReference type="CDD" id="cd00170">
    <property type="entry name" value="SEC14"/>
    <property type="match status" value="1"/>
</dbReference>
<dbReference type="PRINTS" id="PR00180">
    <property type="entry name" value="CRETINALDHBP"/>
</dbReference>
<name>U5EUS0_9DIPT</name>
<dbReference type="InterPro" id="IPR036273">
    <property type="entry name" value="CRAL/TRIO_N_dom_sf"/>
</dbReference>
<dbReference type="Gene3D" id="1.10.8.20">
    <property type="entry name" value="N-terminal domain of phosphatidylinositol transfer protein sec14p"/>
    <property type="match status" value="1"/>
</dbReference>
<proteinExistence type="evidence at transcript level"/>
<evidence type="ECO:0000259" key="1">
    <source>
        <dbReference type="PROSITE" id="PS50191"/>
    </source>
</evidence>
<accession>U5EUS0</accession>
<organism evidence="2">
    <name type="scientific">Corethrella appendiculata</name>
    <dbReference type="NCBI Taxonomy" id="1370023"/>
    <lineage>
        <taxon>Eukaryota</taxon>
        <taxon>Metazoa</taxon>
        <taxon>Ecdysozoa</taxon>
        <taxon>Arthropoda</taxon>
        <taxon>Hexapoda</taxon>
        <taxon>Insecta</taxon>
        <taxon>Pterygota</taxon>
        <taxon>Neoptera</taxon>
        <taxon>Endopterygota</taxon>
        <taxon>Diptera</taxon>
        <taxon>Nematocera</taxon>
        <taxon>Culicoidea</taxon>
        <taxon>Chaoboridae</taxon>
        <taxon>Corethrella</taxon>
    </lineage>
</organism>
<dbReference type="Gene3D" id="3.40.525.10">
    <property type="entry name" value="CRAL-TRIO lipid binding domain"/>
    <property type="match status" value="1"/>
</dbReference>
<dbReference type="GO" id="GO:1902936">
    <property type="term" value="F:phosphatidylinositol bisphosphate binding"/>
    <property type="evidence" value="ECO:0007669"/>
    <property type="project" value="TreeGrafter"/>
</dbReference>
<feature type="domain" description="CRAL-TRIO" evidence="1">
    <location>
        <begin position="90"/>
        <end position="255"/>
    </location>
</feature>
<dbReference type="GO" id="GO:0016020">
    <property type="term" value="C:membrane"/>
    <property type="evidence" value="ECO:0007669"/>
    <property type="project" value="TreeGrafter"/>
</dbReference>
<dbReference type="EMBL" id="GANO01003744">
    <property type="protein sequence ID" value="JAB56127.1"/>
    <property type="molecule type" value="mRNA"/>
</dbReference>
<dbReference type="PROSITE" id="PS50191">
    <property type="entry name" value="CRAL_TRIO"/>
    <property type="match status" value="1"/>
</dbReference>